<dbReference type="GO" id="GO:0042796">
    <property type="term" value="P:snRNA transcription by RNA polymerase III"/>
    <property type="evidence" value="ECO:0007669"/>
    <property type="project" value="TreeGrafter"/>
</dbReference>
<evidence type="ECO:0000259" key="5">
    <source>
        <dbReference type="PROSITE" id="PS50090"/>
    </source>
</evidence>
<dbReference type="Proteomes" id="UP000053815">
    <property type="component" value="Unassembled WGS sequence"/>
</dbReference>
<dbReference type="Gene3D" id="1.10.10.60">
    <property type="entry name" value="Homeodomain-like"/>
    <property type="match status" value="3"/>
</dbReference>
<evidence type="ECO:0000313" key="7">
    <source>
        <dbReference type="EMBL" id="GAN06465.1"/>
    </source>
</evidence>
<dbReference type="GO" id="GO:0019185">
    <property type="term" value="C:snRNA-activating protein complex"/>
    <property type="evidence" value="ECO:0007669"/>
    <property type="project" value="TreeGrafter"/>
</dbReference>
<dbReference type="PANTHER" id="PTHR46621">
    <property type="entry name" value="SNRNA-ACTIVATING PROTEIN COMPLEX SUBUNIT 4"/>
    <property type="match status" value="1"/>
</dbReference>
<protein>
    <submittedName>
        <fullName evidence="7">Uncharacterized protein</fullName>
    </submittedName>
</protein>
<dbReference type="AlphaFoldDB" id="A0A0C9LVB1"/>
<evidence type="ECO:0000313" key="8">
    <source>
        <dbReference type="Proteomes" id="UP000053815"/>
    </source>
</evidence>
<dbReference type="SMART" id="SM00717">
    <property type="entry name" value="SANT"/>
    <property type="match status" value="3"/>
</dbReference>
<reference evidence="7" key="1">
    <citation type="submission" date="2014-09" db="EMBL/GenBank/DDBJ databases">
        <title>Draft genome sequence of an oleaginous Mucoromycotina fungus Mucor ambiguus NBRC6742.</title>
        <authorList>
            <person name="Takeda I."/>
            <person name="Yamane N."/>
            <person name="Morita T."/>
            <person name="Tamano K."/>
            <person name="Machida M."/>
            <person name="Baker S."/>
            <person name="Koike H."/>
        </authorList>
    </citation>
    <scope>NUCLEOTIDE SEQUENCE</scope>
    <source>
        <strain evidence="7">NBRC 6742</strain>
    </source>
</reference>
<dbReference type="InterPro" id="IPR009057">
    <property type="entry name" value="Homeodomain-like_sf"/>
</dbReference>
<evidence type="ECO:0000256" key="2">
    <source>
        <dbReference type="ARBA" id="ARBA00023125"/>
    </source>
</evidence>
<evidence type="ECO:0000256" key="3">
    <source>
        <dbReference type="ARBA" id="ARBA00023163"/>
    </source>
</evidence>
<dbReference type="GO" id="GO:0001006">
    <property type="term" value="F:RNA polymerase III type 3 promoter sequence-specific DNA binding"/>
    <property type="evidence" value="ECO:0007669"/>
    <property type="project" value="TreeGrafter"/>
</dbReference>
<dbReference type="EMBL" id="DF836413">
    <property type="protein sequence ID" value="GAN06465.1"/>
    <property type="molecule type" value="Genomic_DNA"/>
</dbReference>
<dbReference type="Pfam" id="PF00249">
    <property type="entry name" value="Myb_DNA-binding"/>
    <property type="match status" value="3"/>
</dbReference>
<dbReference type="GO" id="GO:0000978">
    <property type="term" value="F:RNA polymerase II cis-regulatory region sequence-specific DNA binding"/>
    <property type="evidence" value="ECO:0007669"/>
    <property type="project" value="TreeGrafter"/>
</dbReference>
<keyword evidence="1" id="KW-0805">Transcription regulation</keyword>
<accession>A0A0C9LVB1</accession>
<keyword evidence="3" id="KW-0804">Transcription</keyword>
<dbReference type="InterPro" id="IPR051575">
    <property type="entry name" value="Myb-like_DNA-bd"/>
</dbReference>
<feature type="domain" description="Myb-like" evidence="5">
    <location>
        <begin position="125"/>
        <end position="175"/>
    </location>
</feature>
<dbReference type="SUPFAM" id="SSF46689">
    <property type="entry name" value="Homeodomain-like"/>
    <property type="match status" value="2"/>
</dbReference>
<feature type="domain" description="HTH myb-type" evidence="6">
    <location>
        <begin position="21"/>
        <end position="70"/>
    </location>
</feature>
<feature type="domain" description="HTH myb-type" evidence="6">
    <location>
        <begin position="125"/>
        <end position="179"/>
    </location>
</feature>
<dbReference type="OrthoDB" id="2143914at2759"/>
<feature type="domain" description="Myb-like" evidence="5">
    <location>
        <begin position="67"/>
        <end position="124"/>
    </location>
</feature>
<sequence length="342" mass="38470">MSSASDNYTVFKQDGSQQFYCRWTNEEDLLLSKAVAQHGPHKWTLVSKLIPGRTAVQCSTRWFGALNPNVHKGKWSKHEDQALTKAVHYYQTITSITVLPWNRIAENIPHRTGIQCQARWTEALDPAVRKGRWHPDEDKQLEAAITKYGCCWIRVASMIPTRTQRQCRTRWNQIHSQHLKASSLSRNKKMSSTSFTTHTTKAAPAVPLSFEFMPSFITEQQEQKQHPLVNNDPFIVISASPTIDDIIASSNTYNFSSNTSTSSRSSSYSSITDASPTSVIFPISPSTSNTSLLQHENQLFPAMKASTQMDSSNGNNSNSNNASTTFLDNCDFEFLLDCYTTQ</sequence>
<dbReference type="InterPro" id="IPR001005">
    <property type="entry name" value="SANT/Myb"/>
</dbReference>
<keyword evidence="4" id="KW-0539">Nucleus</keyword>
<name>A0A0C9LVB1_9FUNG</name>
<evidence type="ECO:0000256" key="1">
    <source>
        <dbReference type="ARBA" id="ARBA00023015"/>
    </source>
</evidence>
<dbReference type="PANTHER" id="PTHR46621:SF1">
    <property type="entry name" value="SNRNA-ACTIVATING PROTEIN COMPLEX SUBUNIT 4"/>
    <property type="match status" value="1"/>
</dbReference>
<dbReference type="GO" id="GO:0042795">
    <property type="term" value="P:snRNA transcription by RNA polymerase II"/>
    <property type="evidence" value="ECO:0007669"/>
    <property type="project" value="TreeGrafter"/>
</dbReference>
<keyword evidence="8" id="KW-1185">Reference proteome</keyword>
<dbReference type="STRING" id="91626.A0A0C9LVB1"/>
<dbReference type="CDD" id="cd00167">
    <property type="entry name" value="SANT"/>
    <property type="match status" value="3"/>
</dbReference>
<dbReference type="PROSITE" id="PS51294">
    <property type="entry name" value="HTH_MYB"/>
    <property type="match status" value="2"/>
</dbReference>
<feature type="domain" description="Myb-like" evidence="5">
    <location>
        <begin position="22"/>
        <end position="66"/>
    </location>
</feature>
<organism evidence="7">
    <name type="scientific">Mucor ambiguus</name>
    <dbReference type="NCBI Taxonomy" id="91626"/>
    <lineage>
        <taxon>Eukaryota</taxon>
        <taxon>Fungi</taxon>
        <taxon>Fungi incertae sedis</taxon>
        <taxon>Mucoromycota</taxon>
        <taxon>Mucoromycotina</taxon>
        <taxon>Mucoromycetes</taxon>
        <taxon>Mucorales</taxon>
        <taxon>Mucorineae</taxon>
        <taxon>Mucoraceae</taxon>
        <taxon>Mucor</taxon>
    </lineage>
</organism>
<evidence type="ECO:0000259" key="6">
    <source>
        <dbReference type="PROSITE" id="PS51294"/>
    </source>
</evidence>
<evidence type="ECO:0000256" key="4">
    <source>
        <dbReference type="ARBA" id="ARBA00023242"/>
    </source>
</evidence>
<keyword evidence="2" id="KW-0238">DNA-binding</keyword>
<dbReference type="PROSITE" id="PS50090">
    <property type="entry name" value="MYB_LIKE"/>
    <property type="match status" value="3"/>
</dbReference>
<proteinExistence type="predicted"/>
<gene>
    <name evidence="7" type="ORF">MAM1_0124d05949</name>
</gene>
<dbReference type="InterPro" id="IPR017930">
    <property type="entry name" value="Myb_dom"/>
</dbReference>